<keyword evidence="12" id="KW-1185">Reference proteome</keyword>
<keyword evidence="1 9" id="KW-0547">Nucleotide-binding</keyword>
<gene>
    <name evidence="11" type="ORF">GCM10007157_19170</name>
</gene>
<reference evidence="12" key="1">
    <citation type="journal article" date="2019" name="Int. J. Syst. Evol. Microbiol.">
        <title>The Global Catalogue of Microorganisms (GCM) 10K type strain sequencing project: providing services to taxonomists for standard genome sequencing and annotation.</title>
        <authorList>
            <consortium name="The Broad Institute Genomics Platform"/>
            <consortium name="The Broad Institute Genome Sequencing Center for Infectious Disease"/>
            <person name="Wu L."/>
            <person name="Ma J."/>
        </authorList>
    </citation>
    <scope>NUCLEOTIDE SEQUENCE [LARGE SCALE GENOMIC DNA]</scope>
    <source>
        <strain evidence="12">KCTC 22154</strain>
    </source>
</reference>
<dbReference type="InterPro" id="IPR014017">
    <property type="entry name" value="DNA_helicase_UvrD-like_C"/>
</dbReference>
<comment type="catalytic activity">
    <reaction evidence="8">
        <text>ATP + H2O = ADP + phosphate + H(+)</text>
        <dbReference type="Rhea" id="RHEA:13065"/>
        <dbReference type="ChEBI" id="CHEBI:15377"/>
        <dbReference type="ChEBI" id="CHEBI:15378"/>
        <dbReference type="ChEBI" id="CHEBI:30616"/>
        <dbReference type="ChEBI" id="CHEBI:43474"/>
        <dbReference type="ChEBI" id="CHEBI:456216"/>
        <dbReference type="EC" id="5.6.2.4"/>
    </reaction>
</comment>
<dbReference type="RefSeq" id="WP_189463551.1">
    <property type="nucleotide sequence ID" value="NZ_BMXN01000009.1"/>
</dbReference>
<evidence type="ECO:0000256" key="5">
    <source>
        <dbReference type="ARBA" id="ARBA00023235"/>
    </source>
</evidence>
<evidence type="ECO:0000313" key="11">
    <source>
        <dbReference type="EMBL" id="GGW27068.1"/>
    </source>
</evidence>
<evidence type="ECO:0000256" key="3">
    <source>
        <dbReference type="ARBA" id="ARBA00022806"/>
    </source>
</evidence>
<dbReference type="Pfam" id="PF13361">
    <property type="entry name" value="UvrD_C"/>
    <property type="match status" value="1"/>
</dbReference>
<evidence type="ECO:0000256" key="2">
    <source>
        <dbReference type="ARBA" id="ARBA00022801"/>
    </source>
</evidence>
<organism evidence="11 12">
    <name type="scientific">Vreelandella hamiltonii</name>
    <dbReference type="NCBI Taxonomy" id="502829"/>
    <lineage>
        <taxon>Bacteria</taxon>
        <taxon>Pseudomonadati</taxon>
        <taxon>Pseudomonadota</taxon>
        <taxon>Gammaproteobacteria</taxon>
        <taxon>Oceanospirillales</taxon>
        <taxon>Halomonadaceae</taxon>
        <taxon>Vreelandella</taxon>
    </lineage>
</organism>
<dbReference type="PANTHER" id="PTHR11070:SF67">
    <property type="entry name" value="DNA 3'-5' HELICASE"/>
    <property type="match status" value="1"/>
</dbReference>
<dbReference type="GO" id="GO:0000725">
    <property type="term" value="P:recombinational repair"/>
    <property type="evidence" value="ECO:0007669"/>
    <property type="project" value="TreeGrafter"/>
</dbReference>
<sequence length="543" mass="62076">MSDFSFTPDQKAAISSNSNMVITACPGSGKTTVVAEKIRNEVKDLPSYRGVIGITFTVKASKELRSRCKRNACDTKMSFFGTIDHFCLSEIIHPFLARVLERTKHQLECIKLDEVPKCVMDKLSVMPHYSEEVTSTSFKCLEDDIGTLFDHGFVLLELLGVIANHVITESHACQRYIAAKYNSVYIDEYQDSSEPQHVLFLKLLELGLVGVAVGDVQQSIYAWRGSDPVFIKELTNKPDVFEHHIVNINHRCHPSITNYSNRLYDAECDLLPTSDIRVYRRCYTGTQVDVTEKINESIELALKNNLVESYSEIGILVRNNISLEFLSNGLNVPFRIFDEDPLAVRNTKVCNLFSQLLRFRFDEHHRLNDVVEYIQSFTLVSKNNLSVLRKMISTIGDKVQYELSHTIVDVTGQVLNVDISASDKELINAICLESRLLQHYKPINENEVQIMTLHKSKGLEFGLVYHLDLYDWIHPKRKFVRGCFDVIYDNWEQELNLHFVGITRAKNYCVLVTSSSRLNRDYETKTGNPSQFFSLPGLDGLYR</sequence>
<evidence type="ECO:0000256" key="1">
    <source>
        <dbReference type="ARBA" id="ARBA00022741"/>
    </source>
</evidence>
<protein>
    <recommendedName>
        <fullName evidence="7">DNA 3'-5' helicase</fullName>
        <ecNumber evidence="7">5.6.2.4</ecNumber>
    </recommendedName>
</protein>
<evidence type="ECO:0000259" key="10">
    <source>
        <dbReference type="PROSITE" id="PS51198"/>
    </source>
</evidence>
<evidence type="ECO:0000256" key="4">
    <source>
        <dbReference type="ARBA" id="ARBA00022840"/>
    </source>
</evidence>
<dbReference type="EC" id="5.6.2.4" evidence="7"/>
<dbReference type="GO" id="GO:0016787">
    <property type="term" value="F:hydrolase activity"/>
    <property type="evidence" value="ECO:0007669"/>
    <property type="project" value="UniProtKB-UniRule"/>
</dbReference>
<proteinExistence type="predicted"/>
<dbReference type="GO" id="GO:0005524">
    <property type="term" value="F:ATP binding"/>
    <property type="evidence" value="ECO:0007669"/>
    <property type="project" value="UniProtKB-UniRule"/>
</dbReference>
<comment type="caution">
    <text evidence="11">The sequence shown here is derived from an EMBL/GenBank/DDBJ whole genome shotgun (WGS) entry which is preliminary data.</text>
</comment>
<dbReference type="GO" id="GO:0003677">
    <property type="term" value="F:DNA binding"/>
    <property type="evidence" value="ECO:0007669"/>
    <property type="project" value="InterPro"/>
</dbReference>
<dbReference type="InterPro" id="IPR014016">
    <property type="entry name" value="UvrD-like_ATP-bd"/>
</dbReference>
<comment type="catalytic activity">
    <reaction evidence="6">
        <text>Couples ATP hydrolysis with the unwinding of duplex DNA by translocating in the 3'-5' direction.</text>
        <dbReference type="EC" id="5.6.2.4"/>
    </reaction>
</comment>
<feature type="binding site" evidence="9">
    <location>
        <begin position="24"/>
        <end position="31"/>
    </location>
    <ligand>
        <name>ATP</name>
        <dbReference type="ChEBI" id="CHEBI:30616"/>
    </ligand>
</feature>
<dbReference type="InterPro" id="IPR027417">
    <property type="entry name" value="P-loop_NTPase"/>
</dbReference>
<dbReference type="AlphaFoldDB" id="A0A8H9LT24"/>
<dbReference type="PANTHER" id="PTHR11070">
    <property type="entry name" value="UVRD / RECB / PCRA DNA HELICASE FAMILY MEMBER"/>
    <property type="match status" value="1"/>
</dbReference>
<dbReference type="Pfam" id="PF13245">
    <property type="entry name" value="AAA_19"/>
    <property type="match status" value="1"/>
</dbReference>
<dbReference type="SUPFAM" id="SSF52540">
    <property type="entry name" value="P-loop containing nucleoside triphosphate hydrolases"/>
    <property type="match status" value="1"/>
</dbReference>
<dbReference type="EMBL" id="BMXN01000009">
    <property type="protein sequence ID" value="GGW27068.1"/>
    <property type="molecule type" value="Genomic_DNA"/>
</dbReference>
<keyword evidence="2 9" id="KW-0378">Hydrolase</keyword>
<dbReference type="Proteomes" id="UP000623776">
    <property type="component" value="Unassembled WGS sequence"/>
</dbReference>
<evidence type="ECO:0000256" key="9">
    <source>
        <dbReference type="PROSITE-ProRule" id="PRU00560"/>
    </source>
</evidence>
<dbReference type="GO" id="GO:0043138">
    <property type="term" value="F:3'-5' DNA helicase activity"/>
    <property type="evidence" value="ECO:0007669"/>
    <property type="project" value="UniProtKB-EC"/>
</dbReference>
<evidence type="ECO:0000256" key="8">
    <source>
        <dbReference type="ARBA" id="ARBA00048988"/>
    </source>
</evidence>
<accession>A0A8H9LT24</accession>
<keyword evidence="4 9" id="KW-0067">ATP-binding</keyword>
<dbReference type="GO" id="GO:0005829">
    <property type="term" value="C:cytosol"/>
    <property type="evidence" value="ECO:0007669"/>
    <property type="project" value="TreeGrafter"/>
</dbReference>
<feature type="domain" description="UvrD-like helicase ATP-binding" evidence="10">
    <location>
        <begin position="3"/>
        <end position="253"/>
    </location>
</feature>
<keyword evidence="5" id="KW-0413">Isomerase</keyword>
<evidence type="ECO:0000256" key="7">
    <source>
        <dbReference type="ARBA" id="ARBA00034808"/>
    </source>
</evidence>
<keyword evidence="3 9" id="KW-0347">Helicase</keyword>
<evidence type="ECO:0000256" key="6">
    <source>
        <dbReference type="ARBA" id="ARBA00034617"/>
    </source>
</evidence>
<dbReference type="PROSITE" id="PS51198">
    <property type="entry name" value="UVRD_HELICASE_ATP_BIND"/>
    <property type="match status" value="1"/>
</dbReference>
<evidence type="ECO:0000313" key="12">
    <source>
        <dbReference type="Proteomes" id="UP000623776"/>
    </source>
</evidence>
<dbReference type="InterPro" id="IPR000212">
    <property type="entry name" value="DNA_helicase_UvrD/REP"/>
</dbReference>
<name>A0A8H9LT24_9GAMM</name>
<dbReference type="Gene3D" id="3.40.50.300">
    <property type="entry name" value="P-loop containing nucleotide triphosphate hydrolases"/>
    <property type="match status" value="2"/>
</dbReference>